<gene>
    <name evidence="1" type="ORF">BT62DRAFT_1014322</name>
</gene>
<dbReference type="AlphaFoldDB" id="A0A9P8AKX5"/>
<keyword evidence="2" id="KW-1185">Reference proteome</keyword>
<organism evidence="1 2">
    <name type="scientific">Guyanagaster necrorhizus</name>
    <dbReference type="NCBI Taxonomy" id="856835"/>
    <lineage>
        <taxon>Eukaryota</taxon>
        <taxon>Fungi</taxon>
        <taxon>Dikarya</taxon>
        <taxon>Basidiomycota</taxon>
        <taxon>Agaricomycotina</taxon>
        <taxon>Agaricomycetes</taxon>
        <taxon>Agaricomycetidae</taxon>
        <taxon>Agaricales</taxon>
        <taxon>Marasmiineae</taxon>
        <taxon>Physalacriaceae</taxon>
        <taxon>Guyanagaster</taxon>
    </lineage>
</organism>
<dbReference type="RefSeq" id="XP_043032633.1">
    <property type="nucleotide sequence ID" value="XM_043178199.1"/>
</dbReference>
<dbReference type="Proteomes" id="UP000812287">
    <property type="component" value="Unassembled WGS sequence"/>
</dbReference>
<comment type="caution">
    <text evidence="1">The sequence shown here is derived from an EMBL/GenBank/DDBJ whole genome shotgun (WGS) entry which is preliminary data.</text>
</comment>
<dbReference type="EMBL" id="MU250615">
    <property type="protein sequence ID" value="KAG7439129.1"/>
    <property type="molecule type" value="Genomic_DNA"/>
</dbReference>
<evidence type="ECO:0000313" key="1">
    <source>
        <dbReference type="EMBL" id="KAG7439129.1"/>
    </source>
</evidence>
<reference evidence="1" key="1">
    <citation type="submission" date="2020-11" db="EMBL/GenBank/DDBJ databases">
        <title>Adaptations for nitrogen fixation in a non-lichenized fungal sporocarp promotes dispersal by wood-feeding termites.</title>
        <authorList>
            <consortium name="DOE Joint Genome Institute"/>
            <person name="Koch R.A."/>
            <person name="Yoon G."/>
            <person name="Arayal U."/>
            <person name="Lail K."/>
            <person name="Amirebrahimi M."/>
            <person name="Labutti K."/>
            <person name="Lipzen A."/>
            <person name="Riley R."/>
            <person name="Barry K."/>
            <person name="Henrissat B."/>
            <person name="Grigoriev I.V."/>
            <person name="Herr J.R."/>
            <person name="Aime M.C."/>
        </authorList>
    </citation>
    <scope>NUCLEOTIDE SEQUENCE</scope>
    <source>
        <strain evidence="1">MCA 3950</strain>
    </source>
</reference>
<sequence length="286" mass="32337">MFIFRNGTYGEIMEYMPQLDDFFSRDKLACRRVFERGDDPPFELWYPKNQMCLAMDPDSVNNTIVSLTGSREPTKLWYGPVVGLILEKDTYQKKLRDNAFSRKLYSFDDDGPSQWWSPKVFDPTSPLLGFHISSSLDICPHNPHAICWTERAKVESSILTNRANIRVGICSSYSSVYPLSNTSWDAYALPSPGFASQLWTNCTCPYSPPSLLSAGTMEQCVVIEWCQAVQQSEAGQTRRDDKENIASGLSLRVFASESSDYSRSNNGLLVNLDLIYDLSSLHKKEG</sequence>
<proteinExistence type="predicted"/>
<evidence type="ECO:0000313" key="2">
    <source>
        <dbReference type="Proteomes" id="UP000812287"/>
    </source>
</evidence>
<protein>
    <submittedName>
        <fullName evidence="1">Uncharacterized protein</fullName>
    </submittedName>
</protein>
<accession>A0A9P8AKX5</accession>
<dbReference type="GeneID" id="66100486"/>
<name>A0A9P8AKX5_9AGAR</name>